<feature type="transmembrane region" description="Helical" evidence="6">
    <location>
        <begin position="41"/>
        <end position="61"/>
    </location>
</feature>
<keyword evidence="5 6" id="KW-0472">Membrane</keyword>
<feature type="transmembrane region" description="Helical" evidence="6">
    <location>
        <begin position="154"/>
        <end position="175"/>
    </location>
</feature>
<evidence type="ECO:0000256" key="3">
    <source>
        <dbReference type="ARBA" id="ARBA00022692"/>
    </source>
</evidence>
<gene>
    <name evidence="7" type="ORF">RGE70_14395</name>
</gene>
<dbReference type="InterPro" id="IPR047623">
    <property type="entry name" value="SatP"/>
</dbReference>
<dbReference type="PROSITE" id="PS01114">
    <property type="entry name" value="GPR1_FUN34_YAAH"/>
    <property type="match status" value="1"/>
</dbReference>
<dbReference type="EMBL" id="CP136522">
    <property type="protein sequence ID" value="WOT04503.1"/>
    <property type="molecule type" value="Genomic_DNA"/>
</dbReference>
<accession>A0ABZ0JY20</accession>
<dbReference type="InterPro" id="IPR000791">
    <property type="entry name" value="Gpr1/Fun34/SatP-like"/>
</dbReference>
<dbReference type="NCBIfam" id="NF038013">
    <property type="entry name" value="AceTr_1"/>
    <property type="match status" value="1"/>
</dbReference>
<evidence type="ECO:0000256" key="5">
    <source>
        <dbReference type="ARBA" id="ARBA00023136"/>
    </source>
</evidence>
<proteinExistence type="inferred from homology"/>
<comment type="similarity">
    <text evidence="2">Belongs to the acetate uptake transporter (AceTr) (TC 2.A.96) family.</text>
</comment>
<dbReference type="PANTHER" id="PTHR30178">
    <property type="entry name" value="INNER MEMBRANE PROTEIN YAAH"/>
    <property type="match status" value="1"/>
</dbReference>
<evidence type="ECO:0000313" key="7">
    <source>
        <dbReference type="EMBL" id="WOT04503.1"/>
    </source>
</evidence>
<name>A0ABZ0JY20_9GAMM</name>
<protein>
    <submittedName>
        <fullName evidence="7">Acetate uptake transporter</fullName>
    </submittedName>
</protein>
<dbReference type="Pfam" id="PF01184">
    <property type="entry name" value="Gpr1_Fun34_YaaH"/>
    <property type="match status" value="1"/>
</dbReference>
<organism evidence="7 8">
    <name type="scientific">Shewanella youngdeokensis</name>
    <dbReference type="NCBI Taxonomy" id="2999068"/>
    <lineage>
        <taxon>Bacteria</taxon>
        <taxon>Pseudomonadati</taxon>
        <taxon>Pseudomonadota</taxon>
        <taxon>Gammaproteobacteria</taxon>
        <taxon>Alteromonadales</taxon>
        <taxon>Shewanellaceae</taxon>
        <taxon>Shewanella</taxon>
    </lineage>
</organism>
<feature type="transmembrane region" description="Helical" evidence="6">
    <location>
        <begin position="67"/>
        <end position="88"/>
    </location>
</feature>
<evidence type="ECO:0000256" key="1">
    <source>
        <dbReference type="ARBA" id="ARBA00004141"/>
    </source>
</evidence>
<sequence>MTTPLNNTFANPAPLGLMGFGMTTVLLNIHNAGFFPIDSMILAMGIFYGGIGQVLVGLMCFKRGDTFGTTAFTSYGLFWLTLVGLIVMPKMGLAASPAGFMGWYLGLWGLFTGFMFIGSMRYPLAKQIVFGSLTLLFLLLAARDFTGSELIGTIAGFEGIFCGLSAIYFAMAQVLNAEYGRVILPVGKVRFAAATTA</sequence>
<dbReference type="Proteomes" id="UP001529491">
    <property type="component" value="Chromosome"/>
</dbReference>
<comment type="subcellular location">
    <subcellularLocation>
        <location evidence="1">Membrane</location>
        <topology evidence="1">Multi-pass membrane protein</topology>
    </subcellularLocation>
</comment>
<dbReference type="PANTHER" id="PTHR30178:SF3">
    <property type="entry name" value="SUCCINATE-ACETATE_PROTON SYMPORTER SATP"/>
    <property type="match status" value="1"/>
</dbReference>
<evidence type="ECO:0000313" key="8">
    <source>
        <dbReference type="Proteomes" id="UP001529491"/>
    </source>
</evidence>
<keyword evidence="4 6" id="KW-1133">Transmembrane helix</keyword>
<feature type="transmembrane region" description="Helical" evidence="6">
    <location>
        <begin position="100"/>
        <end position="118"/>
    </location>
</feature>
<feature type="transmembrane region" description="Helical" evidence="6">
    <location>
        <begin position="124"/>
        <end position="142"/>
    </location>
</feature>
<reference evidence="7 8" key="1">
    <citation type="submission" date="2023-10" db="EMBL/GenBank/DDBJ databases">
        <title>Complete genome sequence of Shewanella sp. DAU334.</title>
        <authorList>
            <person name="Lee Y.-S."/>
            <person name="Jeong H.-R."/>
            <person name="Hwang E.-J."/>
            <person name="Choi Y.-L."/>
            <person name="Kim G.-D."/>
        </authorList>
    </citation>
    <scope>NUCLEOTIDE SEQUENCE [LARGE SCALE GENOMIC DNA]</scope>
    <source>
        <strain evidence="7 8">DAU334</strain>
    </source>
</reference>
<evidence type="ECO:0000256" key="4">
    <source>
        <dbReference type="ARBA" id="ARBA00022989"/>
    </source>
</evidence>
<evidence type="ECO:0000256" key="2">
    <source>
        <dbReference type="ARBA" id="ARBA00005587"/>
    </source>
</evidence>
<evidence type="ECO:0000256" key="6">
    <source>
        <dbReference type="SAM" id="Phobius"/>
    </source>
</evidence>
<feature type="transmembrane region" description="Helical" evidence="6">
    <location>
        <begin position="12"/>
        <end position="29"/>
    </location>
</feature>
<keyword evidence="8" id="KW-1185">Reference proteome</keyword>
<keyword evidence="3 6" id="KW-0812">Transmembrane</keyword>
<dbReference type="InterPro" id="IPR047622">
    <property type="entry name" value="GPR1_FUN34_YAAH"/>
</dbReference>
<dbReference type="RefSeq" id="WP_310472137.1">
    <property type="nucleotide sequence ID" value="NZ_CP136522.1"/>
</dbReference>